<dbReference type="AlphaFoldDB" id="A0A7G9ZCQ2"/>
<evidence type="ECO:0000313" key="1">
    <source>
        <dbReference type="EMBL" id="QNO58036.1"/>
    </source>
</evidence>
<proteinExistence type="predicted"/>
<organism evidence="1">
    <name type="scientific">Candidatus Methanophaga sp. ANME-1 ERB7</name>
    <dbReference type="NCBI Taxonomy" id="2759913"/>
    <lineage>
        <taxon>Archaea</taxon>
        <taxon>Methanobacteriati</taxon>
        <taxon>Methanobacteriota</taxon>
        <taxon>Stenosarchaea group</taxon>
        <taxon>Methanomicrobia</taxon>
        <taxon>Candidatus Methanophagales</taxon>
        <taxon>Candidatus Methanophagaceae</taxon>
        <taxon>Candidatus Methanophaga</taxon>
    </lineage>
</organism>
<dbReference type="EMBL" id="MT631711">
    <property type="protein sequence ID" value="QNO58036.1"/>
    <property type="molecule type" value="Genomic_DNA"/>
</dbReference>
<sequence>MVLFSLPEAPGSMCATSVSVFNSPATKGPMLVQVIRPAETFATGVDETKLMPAGRVSTTVTGLSAQLPVLLTVMMNLTRVEGAPSVTSPTFVTAMSGCNTRGCQSPPPFIFPEASYGSKVSPKPSPFKSAPA</sequence>
<accession>A0A7G9ZCQ2</accession>
<gene>
    <name evidence="1" type="ORF">MAPFNFNJ_00015</name>
</gene>
<protein>
    <submittedName>
        <fullName evidence="1">Uncharacterized protein</fullName>
    </submittedName>
</protein>
<reference evidence="1" key="1">
    <citation type="submission" date="2020-06" db="EMBL/GenBank/DDBJ databases">
        <title>Unique genomic features of the anaerobic methanotrophic archaea.</title>
        <authorList>
            <person name="Chadwick G.L."/>
            <person name="Skennerton C.T."/>
            <person name="Laso-Perez R."/>
            <person name="Leu A.O."/>
            <person name="Speth D.R."/>
            <person name="Yu H."/>
            <person name="Morgan-Lang C."/>
            <person name="Hatzenpichler R."/>
            <person name="Goudeau D."/>
            <person name="Malmstrom R."/>
            <person name="Brazelton W.J."/>
            <person name="Woyke T."/>
            <person name="Hallam S.J."/>
            <person name="Tyson G.W."/>
            <person name="Wegener G."/>
            <person name="Boetius A."/>
            <person name="Orphan V."/>
        </authorList>
    </citation>
    <scope>NUCLEOTIDE SEQUENCE</scope>
</reference>
<name>A0A7G9ZCQ2_9EURY</name>